<evidence type="ECO:0000256" key="11">
    <source>
        <dbReference type="SAM" id="MobiDB-lite"/>
    </source>
</evidence>
<evidence type="ECO:0000256" key="7">
    <source>
        <dbReference type="ARBA" id="ARBA00023242"/>
    </source>
</evidence>
<evidence type="ECO:0000256" key="6">
    <source>
        <dbReference type="ARBA" id="ARBA00023163"/>
    </source>
</evidence>
<keyword evidence="15" id="KW-1185">Reference proteome</keyword>
<evidence type="ECO:0000256" key="3">
    <source>
        <dbReference type="ARBA" id="ARBA00023012"/>
    </source>
</evidence>
<gene>
    <name evidence="14" type="ORF">JRO89_XS14G0046400</name>
</gene>
<dbReference type="PROSITE" id="PS51017">
    <property type="entry name" value="CCT"/>
    <property type="match status" value="1"/>
</dbReference>
<keyword evidence="3" id="KW-0902">Two-component regulatory system</keyword>
<name>A0ABQ8H3X2_9ROSI</name>
<dbReference type="InterPro" id="IPR001789">
    <property type="entry name" value="Sig_transdc_resp-reg_receiver"/>
</dbReference>
<dbReference type="Gene3D" id="3.40.50.2300">
    <property type="match status" value="1"/>
</dbReference>
<dbReference type="PANTHER" id="PTHR43874">
    <property type="entry name" value="TWO-COMPONENT RESPONSE REGULATOR"/>
    <property type="match status" value="1"/>
</dbReference>
<keyword evidence="7 9" id="KW-0539">Nucleus</keyword>
<evidence type="ECO:0000259" key="12">
    <source>
        <dbReference type="PROSITE" id="PS50110"/>
    </source>
</evidence>
<protein>
    <recommendedName>
        <fullName evidence="16">Two-component response regulator-like PRR37</fullName>
    </recommendedName>
</protein>
<evidence type="ECO:0000256" key="1">
    <source>
        <dbReference type="ARBA" id="ARBA00004123"/>
    </source>
</evidence>
<evidence type="ECO:0000313" key="14">
    <source>
        <dbReference type="EMBL" id="KAH7547975.1"/>
    </source>
</evidence>
<dbReference type="PANTHER" id="PTHR43874:SF195">
    <property type="entry name" value="TWO-COMPONENT RESPONSE REGULATOR-LIKE PRR37 ISOFORM X1"/>
    <property type="match status" value="1"/>
</dbReference>
<evidence type="ECO:0000256" key="2">
    <source>
        <dbReference type="ARBA" id="ARBA00010330"/>
    </source>
</evidence>
<evidence type="ECO:0000313" key="15">
    <source>
        <dbReference type="Proteomes" id="UP000827721"/>
    </source>
</evidence>
<dbReference type="Proteomes" id="UP000827721">
    <property type="component" value="Unassembled WGS sequence"/>
</dbReference>
<dbReference type="Pfam" id="PF06203">
    <property type="entry name" value="CCT"/>
    <property type="match status" value="1"/>
</dbReference>
<feature type="region of interest" description="Disordered" evidence="11">
    <location>
        <begin position="279"/>
        <end position="361"/>
    </location>
</feature>
<evidence type="ECO:0000256" key="9">
    <source>
        <dbReference type="PROSITE-ProRule" id="PRU00357"/>
    </source>
</evidence>
<feature type="compositionally biased region" description="Low complexity" evidence="11">
    <location>
        <begin position="733"/>
        <end position="751"/>
    </location>
</feature>
<evidence type="ECO:0000256" key="8">
    <source>
        <dbReference type="PROSITE-ProRule" id="PRU00169"/>
    </source>
</evidence>
<keyword evidence="4" id="KW-0805">Transcription regulation</keyword>
<feature type="compositionally biased region" description="Polar residues" evidence="11">
    <location>
        <begin position="319"/>
        <end position="338"/>
    </location>
</feature>
<feature type="region of interest" description="Disordered" evidence="11">
    <location>
        <begin position="548"/>
        <end position="609"/>
    </location>
</feature>
<proteinExistence type="inferred from homology"/>
<comment type="caution">
    <text evidence="8">Lacks conserved residue(s) required for the propagation of feature annotation.</text>
</comment>
<feature type="domain" description="Response regulatory" evidence="12">
    <location>
        <begin position="160"/>
        <end position="274"/>
    </location>
</feature>
<dbReference type="InterPro" id="IPR010402">
    <property type="entry name" value="CCT_domain"/>
</dbReference>
<dbReference type="Pfam" id="PF00072">
    <property type="entry name" value="Response_reg"/>
    <property type="match status" value="1"/>
</dbReference>
<accession>A0ABQ8H3X2</accession>
<comment type="subcellular location">
    <subcellularLocation>
        <location evidence="1 9">Nucleus</location>
    </subcellularLocation>
</comment>
<evidence type="ECO:0000256" key="10">
    <source>
        <dbReference type="SAM" id="Coils"/>
    </source>
</evidence>
<dbReference type="InterPro" id="IPR045279">
    <property type="entry name" value="ARR-like"/>
</dbReference>
<evidence type="ECO:0000259" key="13">
    <source>
        <dbReference type="PROSITE" id="PS51017"/>
    </source>
</evidence>
<keyword evidence="10" id="KW-0175">Coiled coil</keyword>
<feature type="compositionally biased region" description="Low complexity" evidence="11">
    <location>
        <begin position="303"/>
        <end position="318"/>
    </location>
</feature>
<organism evidence="14 15">
    <name type="scientific">Xanthoceras sorbifolium</name>
    <dbReference type="NCBI Taxonomy" id="99658"/>
    <lineage>
        <taxon>Eukaryota</taxon>
        <taxon>Viridiplantae</taxon>
        <taxon>Streptophyta</taxon>
        <taxon>Embryophyta</taxon>
        <taxon>Tracheophyta</taxon>
        <taxon>Spermatophyta</taxon>
        <taxon>Magnoliopsida</taxon>
        <taxon>eudicotyledons</taxon>
        <taxon>Gunneridae</taxon>
        <taxon>Pentapetalae</taxon>
        <taxon>rosids</taxon>
        <taxon>malvids</taxon>
        <taxon>Sapindales</taxon>
        <taxon>Sapindaceae</taxon>
        <taxon>Xanthoceroideae</taxon>
        <taxon>Xanthoceras</taxon>
    </lineage>
</organism>
<keyword evidence="6" id="KW-0804">Transcription</keyword>
<feature type="region of interest" description="Disordered" evidence="11">
    <location>
        <begin position="378"/>
        <end position="397"/>
    </location>
</feature>
<dbReference type="PROSITE" id="PS50110">
    <property type="entry name" value="RESPONSE_REGULATORY"/>
    <property type="match status" value="1"/>
</dbReference>
<feature type="coiled-coil region" evidence="10">
    <location>
        <begin position="435"/>
        <end position="462"/>
    </location>
</feature>
<feature type="domain" description="CCT" evidence="13">
    <location>
        <begin position="790"/>
        <end position="832"/>
    </location>
</feature>
<comment type="similarity">
    <text evidence="2">Belongs to the ARR-like family.</text>
</comment>
<keyword evidence="5" id="KW-0090">Biological rhythms</keyword>
<evidence type="ECO:0000256" key="5">
    <source>
        <dbReference type="ARBA" id="ARBA00023108"/>
    </source>
</evidence>
<dbReference type="EMBL" id="JAFEMO010000014">
    <property type="protein sequence ID" value="KAH7547975.1"/>
    <property type="molecule type" value="Genomic_DNA"/>
</dbReference>
<dbReference type="SMART" id="SM00448">
    <property type="entry name" value="REC"/>
    <property type="match status" value="1"/>
</dbReference>
<sequence length="844" mass="92897">MKFTSLVAEKIFRFRFSWPMLFGFQNMRTLSLSDFLLGSERLVEGSPLAVYNIEANNMCKLSCGIEEINVNGSMPNGLAELNHHMRDEHKEIRDGVTGEGQGLSEEDESRINEDVDDVNDGRVEVVQVQVNANTVLQRPQQQSQGPIICWERFLPLRSLKVLLVESDDSTRRVVCALLRSFIAVENGLQAWKILEDQTNQIDLVLTEVIMPRLSGIGLLCKIMRHKTCKNIPVIMMSSRDSMSIVFKCLSKGAVNFLVKPIRKNELQNLWQHVWRKCHSSSGGSGSESGIVTQKSTKSKSAEESNNNSGSNDQDNTGSVGFNIQDGSDNGSGTQSSWTKRAVEVDSRKPMSPLDKLANPPDSTCAQVIRSRSEAFGNSWTPMTMTKEGEGQDGEPENVVMGKDLEIGVPRIPSLQLENPTEKVLDIIADIDKEKLSEMNSKKDDEQLEKKQLELNSDKANGNVRSQASDLMGVITNSNDSPLESAVFDIPNGLFKDSCTKETAVYDNNELPSLELSLKRLRYVGDTGTSLYNRYVLRHSDRHSAFSRYNSASTANQPPTGNVSSCSPLGNSSEAAKTESVQNFQSNTNGTPPSQRSNGSSNNSDMGLTTNSAFTKPVVFSDKPIPKSTVKCLHPSAFQPVQSGRKSLPQPAIQDKADAAMSNTIVAHVWGVNQQVQVQHHHHHHHHHVHNMPQQQVPSHDDLLLKNMAAAAPQCGSSNVLSVAIEGNAGNHSLNGSTSGSNHGSNGQNGSSIALTADIDSDNGVIMKGGDGDGIGYGSRSGVDQNRFAQREAALHKFRQKRKERCFEKKVRYQSRKKLAEQRPRVRGQFVRQVVHENKDKDTNS</sequence>
<reference evidence="14 15" key="1">
    <citation type="submission" date="2021-02" db="EMBL/GenBank/DDBJ databases">
        <title>Plant Genome Project.</title>
        <authorList>
            <person name="Zhang R.-G."/>
        </authorList>
    </citation>
    <scope>NUCLEOTIDE SEQUENCE [LARGE SCALE GENOMIC DNA]</scope>
    <source>
        <tissue evidence="14">Leaves</tissue>
    </source>
</reference>
<evidence type="ECO:0008006" key="16">
    <source>
        <dbReference type="Google" id="ProtNLM"/>
    </source>
</evidence>
<dbReference type="InterPro" id="IPR011006">
    <property type="entry name" value="CheY-like_superfamily"/>
</dbReference>
<evidence type="ECO:0000256" key="4">
    <source>
        <dbReference type="ARBA" id="ARBA00023015"/>
    </source>
</evidence>
<feature type="region of interest" description="Disordered" evidence="11">
    <location>
        <begin position="733"/>
        <end position="754"/>
    </location>
</feature>
<comment type="caution">
    <text evidence="14">The sequence shown here is derived from an EMBL/GenBank/DDBJ whole genome shotgun (WGS) entry which is preliminary data.</text>
</comment>
<dbReference type="SUPFAM" id="SSF52172">
    <property type="entry name" value="CheY-like"/>
    <property type="match status" value="1"/>
</dbReference>